<dbReference type="Proteomes" id="UP001054945">
    <property type="component" value="Unassembled WGS sequence"/>
</dbReference>
<comment type="caution">
    <text evidence="2">The sequence shown here is derived from an EMBL/GenBank/DDBJ whole genome shotgun (WGS) entry which is preliminary data.</text>
</comment>
<keyword evidence="3" id="KW-1185">Reference proteome</keyword>
<evidence type="ECO:0000256" key="1">
    <source>
        <dbReference type="SAM" id="Phobius"/>
    </source>
</evidence>
<evidence type="ECO:0000313" key="3">
    <source>
        <dbReference type="Proteomes" id="UP001054945"/>
    </source>
</evidence>
<reference evidence="2 3" key="1">
    <citation type="submission" date="2021-06" db="EMBL/GenBank/DDBJ databases">
        <title>Caerostris extrusa draft genome.</title>
        <authorList>
            <person name="Kono N."/>
            <person name="Arakawa K."/>
        </authorList>
    </citation>
    <scope>NUCLEOTIDE SEQUENCE [LARGE SCALE GENOMIC DNA]</scope>
</reference>
<accession>A0AAV4XW91</accession>
<sequence>MHKQFYKTPKDSATGSVLGGRYIVNLNFDLNFDPISLSCIVTSPKPSPRRFLCRLETSLEFSFTRCKGGDKIFSLIETAYILLCLVSNCSCIWIGEEKAFMF</sequence>
<dbReference type="AlphaFoldDB" id="A0AAV4XW91"/>
<protein>
    <submittedName>
        <fullName evidence="2">Uncharacterized protein</fullName>
    </submittedName>
</protein>
<proteinExistence type="predicted"/>
<keyword evidence="1" id="KW-0812">Transmembrane</keyword>
<organism evidence="2 3">
    <name type="scientific">Caerostris extrusa</name>
    <name type="common">Bark spider</name>
    <name type="synonym">Caerostris bankana</name>
    <dbReference type="NCBI Taxonomy" id="172846"/>
    <lineage>
        <taxon>Eukaryota</taxon>
        <taxon>Metazoa</taxon>
        <taxon>Ecdysozoa</taxon>
        <taxon>Arthropoda</taxon>
        <taxon>Chelicerata</taxon>
        <taxon>Arachnida</taxon>
        <taxon>Araneae</taxon>
        <taxon>Araneomorphae</taxon>
        <taxon>Entelegynae</taxon>
        <taxon>Araneoidea</taxon>
        <taxon>Araneidae</taxon>
        <taxon>Caerostris</taxon>
    </lineage>
</organism>
<gene>
    <name evidence="2" type="ORF">CEXT_53011</name>
</gene>
<dbReference type="EMBL" id="BPLR01018368">
    <property type="protein sequence ID" value="GIY99002.1"/>
    <property type="molecule type" value="Genomic_DNA"/>
</dbReference>
<name>A0AAV4XW91_CAEEX</name>
<feature type="transmembrane region" description="Helical" evidence="1">
    <location>
        <begin position="72"/>
        <end position="95"/>
    </location>
</feature>
<evidence type="ECO:0000313" key="2">
    <source>
        <dbReference type="EMBL" id="GIY99002.1"/>
    </source>
</evidence>
<keyword evidence="1" id="KW-0472">Membrane</keyword>
<keyword evidence="1" id="KW-1133">Transmembrane helix</keyword>